<accession>A0A523B987</accession>
<dbReference type="Proteomes" id="UP000315399">
    <property type="component" value="Unassembled WGS sequence"/>
</dbReference>
<comment type="catalytic activity">
    <reaction evidence="1 4">
        <text>aldehydo-D-ribose 5-phosphate = D-ribulose 5-phosphate</text>
        <dbReference type="Rhea" id="RHEA:14657"/>
        <dbReference type="ChEBI" id="CHEBI:58121"/>
        <dbReference type="ChEBI" id="CHEBI:58273"/>
        <dbReference type="EC" id="5.3.1.6"/>
    </reaction>
</comment>
<evidence type="ECO:0000256" key="1">
    <source>
        <dbReference type="ARBA" id="ARBA00001713"/>
    </source>
</evidence>
<dbReference type="EMBL" id="QNVH01000076">
    <property type="protein sequence ID" value="TDA37454.1"/>
    <property type="molecule type" value="Genomic_DNA"/>
</dbReference>
<feature type="binding site" evidence="4">
    <location>
        <begin position="82"/>
        <end position="85"/>
    </location>
    <ligand>
        <name>substrate</name>
    </ligand>
</feature>
<dbReference type="GO" id="GO:0005829">
    <property type="term" value="C:cytosol"/>
    <property type="evidence" value="ECO:0007669"/>
    <property type="project" value="TreeGrafter"/>
</dbReference>
<dbReference type="FunFam" id="3.40.50.1360:FF:000001">
    <property type="entry name" value="Ribose-5-phosphate isomerase A"/>
    <property type="match status" value="1"/>
</dbReference>
<dbReference type="SMART" id="SM01134">
    <property type="entry name" value="DeoRC"/>
    <property type="match status" value="1"/>
</dbReference>
<comment type="caution">
    <text evidence="5">The sequence shown here is derived from an EMBL/GenBank/DDBJ whole genome shotgun (WGS) entry which is preliminary data.</text>
</comment>
<dbReference type="InterPro" id="IPR004788">
    <property type="entry name" value="Ribose5P_isomerase_type_A"/>
</dbReference>
<sequence>MIEGKRRAAQAALSEVKDGQVLGIGTGSTVAIFIEMLAERIRNEGLRLMCVPTSYQSAHLAMERGIKLTTLEEYPTLDLAVDGADEIDRGLNLIKGGGAALTREKIVDSAAKRFVVIADESKLVERLGSKAPVPVEVIPMAWRRVANMVKVLGGEPRLRDGGDRKDGPLVTDNGNFILDINFGPIEDPRALEFELKRIPGVVEVGLFVNLANVAYIGGEGRVEKIERRS</sequence>
<gene>
    <name evidence="4" type="primary">rpiA</name>
    <name evidence="5" type="ORF">DSO08_05865</name>
</gene>
<protein>
    <recommendedName>
        <fullName evidence="4">Ribose-5-phosphate isomerase A</fullName>
        <ecNumber evidence="4">5.3.1.6</ecNumber>
    </recommendedName>
    <alternativeName>
        <fullName evidence="4">Phosphoriboisomerase A</fullName>
        <shortName evidence="4">PRI</shortName>
    </alternativeName>
</protein>
<comment type="subunit">
    <text evidence="4">Homodimer.</text>
</comment>
<dbReference type="GO" id="GO:0009052">
    <property type="term" value="P:pentose-phosphate shunt, non-oxidative branch"/>
    <property type="evidence" value="ECO:0007669"/>
    <property type="project" value="UniProtKB-UniRule"/>
</dbReference>
<organism evidence="5 6">
    <name type="scientific">Thermoproteota archaeon</name>
    <dbReference type="NCBI Taxonomy" id="2056631"/>
    <lineage>
        <taxon>Archaea</taxon>
        <taxon>Thermoproteota</taxon>
    </lineage>
</organism>
<feature type="binding site" evidence="4">
    <location>
        <position position="122"/>
    </location>
    <ligand>
        <name>substrate</name>
    </ligand>
</feature>
<name>A0A523B987_9CREN</name>
<feature type="active site" description="Proton acceptor" evidence="4">
    <location>
        <position position="104"/>
    </location>
</feature>
<dbReference type="Pfam" id="PF06026">
    <property type="entry name" value="Rib_5-P_isom_A"/>
    <property type="match status" value="1"/>
</dbReference>
<dbReference type="FunFam" id="3.30.70.260:FF:000018">
    <property type="entry name" value="Ribose-5-phosphate isomerase A"/>
    <property type="match status" value="1"/>
</dbReference>
<dbReference type="AlphaFoldDB" id="A0A523B987"/>
<dbReference type="NCBIfam" id="TIGR00021">
    <property type="entry name" value="rpiA"/>
    <property type="match status" value="1"/>
</dbReference>
<dbReference type="InterPro" id="IPR037171">
    <property type="entry name" value="NagB/RpiA_transferase-like"/>
</dbReference>
<feature type="binding site" evidence="4">
    <location>
        <begin position="95"/>
        <end position="98"/>
    </location>
    <ligand>
        <name>substrate</name>
    </ligand>
</feature>
<reference evidence="5 6" key="1">
    <citation type="journal article" date="2019" name="Nat. Microbiol.">
        <title>Expanding anaerobic alkane metabolism in the domain of Archaea.</title>
        <authorList>
            <person name="Wang Y."/>
            <person name="Wegener G."/>
            <person name="Hou J."/>
            <person name="Wang F."/>
            <person name="Xiao X."/>
        </authorList>
    </citation>
    <scope>NUCLEOTIDE SEQUENCE [LARGE SCALE GENOMIC DNA]</scope>
    <source>
        <strain evidence="5">WYZ-LMO10</strain>
    </source>
</reference>
<evidence type="ECO:0000256" key="2">
    <source>
        <dbReference type="ARBA" id="ARBA00008088"/>
    </source>
</evidence>
<dbReference type="HAMAP" id="MF_00170">
    <property type="entry name" value="Rib_5P_isom_A"/>
    <property type="match status" value="1"/>
</dbReference>
<evidence type="ECO:0000313" key="6">
    <source>
        <dbReference type="Proteomes" id="UP000315399"/>
    </source>
</evidence>
<dbReference type="PANTHER" id="PTHR11934">
    <property type="entry name" value="RIBOSE-5-PHOSPHATE ISOMERASE"/>
    <property type="match status" value="1"/>
</dbReference>
<comment type="function">
    <text evidence="4">Catalyzes the reversible conversion of ribose-5-phosphate to ribulose 5-phosphate.</text>
</comment>
<keyword evidence="3 4" id="KW-0413">Isomerase</keyword>
<dbReference type="SUPFAM" id="SSF75445">
    <property type="entry name" value="D-ribose-5-phosphate isomerase (RpiA), lid domain"/>
    <property type="match status" value="1"/>
</dbReference>
<dbReference type="GO" id="GO:0004751">
    <property type="term" value="F:ribose-5-phosphate isomerase activity"/>
    <property type="evidence" value="ECO:0007669"/>
    <property type="project" value="UniProtKB-UniRule"/>
</dbReference>
<dbReference type="CDD" id="cd01398">
    <property type="entry name" value="RPI_A"/>
    <property type="match status" value="1"/>
</dbReference>
<feature type="binding site" evidence="4">
    <location>
        <begin position="26"/>
        <end position="29"/>
    </location>
    <ligand>
        <name>substrate</name>
    </ligand>
</feature>
<dbReference type="GO" id="GO:0006014">
    <property type="term" value="P:D-ribose metabolic process"/>
    <property type="evidence" value="ECO:0007669"/>
    <property type="project" value="TreeGrafter"/>
</dbReference>
<dbReference type="Gene3D" id="3.30.70.260">
    <property type="match status" value="1"/>
</dbReference>
<dbReference type="NCBIfam" id="NF001924">
    <property type="entry name" value="PRK00702.1"/>
    <property type="match status" value="1"/>
</dbReference>
<comment type="similarity">
    <text evidence="2 4">Belongs to the ribose 5-phosphate isomerase family.</text>
</comment>
<dbReference type="EC" id="5.3.1.6" evidence="4"/>
<evidence type="ECO:0000256" key="3">
    <source>
        <dbReference type="ARBA" id="ARBA00023235"/>
    </source>
</evidence>
<dbReference type="InterPro" id="IPR020672">
    <property type="entry name" value="Ribose5P_isomerase_typA_subgr"/>
</dbReference>
<dbReference type="PANTHER" id="PTHR11934:SF0">
    <property type="entry name" value="RIBOSE-5-PHOSPHATE ISOMERASE"/>
    <property type="match status" value="1"/>
</dbReference>
<dbReference type="UniPathway" id="UPA00115">
    <property type="reaction ID" value="UER00412"/>
</dbReference>
<evidence type="ECO:0000256" key="4">
    <source>
        <dbReference type="HAMAP-Rule" id="MF_00170"/>
    </source>
</evidence>
<comment type="pathway">
    <text evidence="4">Carbohydrate degradation; pentose phosphate pathway; D-ribose 5-phosphate from D-ribulose 5-phosphate (non-oxidative stage): step 1/1.</text>
</comment>
<dbReference type="Gene3D" id="3.40.50.1360">
    <property type="match status" value="1"/>
</dbReference>
<dbReference type="SUPFAM" id="SSF100950">
    <property type="entry name" value="NagB/RpiA/CoA transferase-like"/>
    <property type="match status" value="1"/>
</dbReference>
<evidence type="ECO:0000313" key="5">
    <source>
        <dbReference type="EMBL" id="TDA37454.1"/>
    </source>
</evidence>
<proteinExistence type="inferred from homology"/>